<dbReference type="Gene3D" id="3.30.300.20">
    <property type="match status" value="1"/>
</dbReference>
<dbReference type="Pfam" id="PF02566">
    <property type="entry name" value="OsmC"/>
    <property type="match status" value="1"/>
</dbReference>
<sequence>MNTPESIAYTAKAEITGGRDGHGATDDKALDVDLRSPQEMGGPGGATNPEQLFAVGYGACFQGALALAGKELGIDTSKSVVNSEVGIGKEGESFGLSVKLTVTLPGVDQDTAQKAVDRTHELCPYSKATRGNIPVEVVAVGA</sequence>
<comment type="caution">
    <text evidence="3">The sequence shown here is derived from an EMBL/GenBank/DDBJ whole genome shotgun (WGS) entry which is preliminary data.</text>
</comment>
<feature type="compositionally biased region" description="Basic and acidic residues" evidence="2">
    <location>
        <begin position="17"/>
        <end position="36"/>
    </location>
</feature>
<proteinExistence type="inferred from homology"/>
<dbReference type="Gene3D" id="2.20.25.10">
    <property type="match status" value="1"/>
</dbReference>
<dbReference type="PANTHER" id="PTHR33797:SF2">
    <property type="entry name" value="ORGANIC HYDROPEROXIDE RESISTANCE PROTEIN-LIKE"/>
    <property type="match status" value="1"/>
</dbReference>
<dbReference type="InterPro" id="IPR036102">
    <property type="entry name" value="OsmC/Ohrsf"/>
</dbReference>
<name>A0A846S3Q1_9MICO</name>
<dbReference type="EMBL" id="JAATJN010000001">
    <property type="protein sequence ID" value="NJC56761.1"/>
    <property type="molecule type" value="Genomic_DNA"/>
</dbReference>
<reference evidence="3 4" key="1">
    <citation type="submission" date="2020-03" db="EMBL/GenBank/DDBJ databases">
        <title>Sequencing the genomes of 1000 actinobacteria strains.</title>
        <authorList>
            <person name="Klenk H.-P."/>
        </authorList>
    </citation>
    <scope>NUCLEOTIDE SEQUENCE [LARGE SCALE GENOMIC DNA]</scope>
    <source>
        <strain evidence="3 4">DSM 18964</strain>
    </source>
</reference>
<protein>
    <submittedName>
        <fullName evidence="3">Ohr subfamily peroxiredoxin</fullName>
    </submittedName>
</protein>
<dbReference type="GO" id="GO:0006979">
    <property type="term" value="P:response to oxidative stress"/>
    <property type="evidence" value="ECO:0007669"/>
    <property type="project" value="InterPro"/>
</dbReference>
<evidence type="ECO:0000313" key="4">
    <source>
        <dbReference type="Proteomes" id="UP000576792"/>
    </source>
</evidence>
<dbReference type="NCBIfam" id="TIGR03561">
    <property type="entry name" value="organ_hyd_perox"/>
    <property type="match status" value="1"/>
</dbReference>
<comment type="similarity">
    <text evidence="1">Belongs to the OsmC/Ohr family.</text>
</comment>
<dbReference type="PANTHER" id="PTHR33797">
    <property type="entry name" value="ORGANIC HYDROPEROXIDE RESISTANCE PROTEIN-LIKE"/>
    <property type="match status" value="1"/>
</dbReference>
<keyword evidence="4" id="KW-1185">Reference proteome</keyword>
<accession>A0A846S3Q1</accession>
<organism evidence="3 4">
    <name type="scientific">Brevibacterium marinum</name>
    <dbReference type="NCBI Taxonomy" id="418643"/>
    <lineage>
        <taxon>Bacteria</taxon>
        <taxon>Bacillati</taxon>
        <taxon>Actinomycetota</taxon>
        <taxon>Actinomycetes</taxon>
        <taxon>Micrococcales</taxon>
        <taxon>Brevibacteriaceae</taxon>
        <taxon>Brevibacterium</taxon>
    </lineage>
</organism>
<gene>
    <name evidence="3" type="ORF">BKA07_001796</name>
</gene>
<feature type="region of interest" description="Disordered" evidence="2">
    <location>
        <begin position="15"/>
        <end position="47"/>
    </location>
</feature>
<dbReference type="InterPro" id="IPR019953">
    <property type="entry name" value="OHR"/>
</dbReference>
<evidence type="ECO:0000256" key="1">
    <source>
        <dbReference type="ARBA" id="ARBA00007378"/>
    </source>
</evidence>
<evidence type="ECO:0000256" key="2">
    <source>
        <dbReference type="SAM" id="MobiDB-lite"/>
    </source>
</evidence>
<dbReference type="SUPFAM" id="SSF82784">
    <property type="entry name" value="OsmC-like"/>
    <property type="match status" value="1"/>
</dbReference>
<dbReference type="RefSeq" id="WP_167950590.1">
    <property type="nucleotide sequence ID" value="NZ_BAAAPQ010000025.1"/>
</dbReference>
<dbReference type="InterPro" id="IPR015946">
    <property type="entry name" value="KH_dom-like_a/b"/>
</dbReference>
<dbReference type="AlphaFoldDB" id="A0A846S3Q1"/>
<dbReference type="InterPro" id="IPR003718">
    <property type="entry name" value="OsmC/Ohr_fam"/>
</dbReference>
<dbReference type="Proteomes" id="UP000576792">
    <property type="component" value="Unassembled WGS sequence"/>
</dbReference>
<evidence type="ECO:0000313" key="3">
    <source>
        <dbReference type="EMBL" id="NJC56761.1"/>
    </source>
</evidence>